<feature type="transmembrane region" description="Helical" evidence="9">
    <location>
        <begin position="34"/>
        <end position="54"/>
    </location>
</feature>
<keyword evidence="3 8" id="KW-0813">Transport</keyword>
<evidence type="ECO:0000256" key="6">
    <source>
        <dbReference type="ARBA" id="ARBA00022989"/>
    </source>
</evidence>
<dbReference type="GO" id="GO:0015250">
    <property type="term" value="F:water channel activity"/>
    <property type="evidence" value="ECO:0007669"/>
    <property type="project" value="TreeGrafter"/>
</dbReference>
<comment type="subcellular location">
    <subcellularLocation>
        <location evidence="1">Cell membrane</location>
        <topology evidence="1">Multi-pass membrane protein</topology>
    </subcellularLocation>
</comment>
<dbReference type="RefSeq" id="WP_129117289.1">
    <property type="nucleotide sequence ID" value="NZ_BSUI01000012.1"/>
</dbReference>
<proteinExistence type="inferred from homology"/>
<dbReference type="Proteomes" id="UP000536909">
    <property type="component" value="Unassembled WGS sequence"/>
</dbReference>
<keyword evidence="6 9" id="KW-1133">Transmembrane helix</keyword>
<dbReference type="PANTHER" id="PTHR19139:SF199">
    <property type="entry name" value="MIP17260P"/>
    <property type="match status" value="1"/>
</dbReference>
<dbReference type="InterPro" id="IPR022357">
    <property type="entry name" value="MIP_CS"/>
</dbReference>
<feature type="transmembrane region" description="Helical" evidence="9">
    <location>
        <begin position="116"/>
        <end position="137"/>
    </location>
</feature>
<evidence type="ECO:0000256" key="7">
    <source>
        <dbReference type="ARBA" id="ARBA00023136"/>
    </source>
</evidence>
<reference evidence="11 12" key="1">
    <citation type="submission" date="2019-04" db="EMBL/GenBank/DDBJ databases">
        <title>Deinococcus metalilatus MA1002 mutant No.5.</title>
        <authorList>
            <person name="Park W."/>
            <person name="Park C."/>
        </authorList>
    </citation>
    <scope>NUCLEOTIDE SEQUENCE [LARGE SCALE GENOMIC DNA]</scope>
    <source>
        <strain evidence="11 12">MA1002-m5</strain>
    </source>
</reference>
<evidence type="ECO:0000256" key="4">
    <source>
        <dbReference type="ARBA" id="ARBA00022475"/>
    </source>
</evidence>
<keyword evidence="5 8" id="KW-0812">Transmembrane</keyword>
<keyword evidence="7 9" id="KW-0472">Membrane</keyword>
<comment type="caution">
    <text evidence="11">The sequence shown here is derived from an EMBL/GenBank/DDBJ whole genome shotgun (WGS) entry which is preliminary data.</text>
</comment>
<dbReference type="PRINTS" id="PR00783">
    <property type="entry name" value="MINTRINSICP"/>
</dbReference>
<dbReference type="PROSITE" id="PS00221">
    <property type="entry name" value="MIP"/>
    <property type="match status" value="1"/>
</dbReference>
<dbReference type="SUPFAM" id="SSF81338">
    <property type="entry name" value="Aquaporin-like"/>
    <property type="match status" value="1"/>
</dbReference>
<feature type="transmembrane region" description="Helical" evidence="9">
    <location>
        <begin position="7"/>
        <end position="28"/>
    </location>
</feature>
<evidence type="ECO:0000313" key="13">
    <source>
        <dbReference type="Proteomes" id="UP000536909"/>
    </source>
</evidence>
<evidence type="ECO:0000256" key="9">
    <source>
        <dbReference type="SAM" id="Phobius"/>
    </source>
</evidence>
<keyword evidence="4" id="KW-1003">Cell membrane</keyword>
<evidence type="ECO:0000313" key="12">
    <source>
        <dbReference type="Proteomes" id="UP000308000"/>
    </source>
</evidence>
<evidence type="ECO:0000256" key="5">
    <source>
        <dbReference type="ARBA" id="ARBA00022692"/>
    </source>
</evidence>
<feature type="transmembrane region" description="Helical" evidence="9">
    <location>
        <begin position="149"/>
        <end position="170"/>
    </location>
</feature>
<keyword evidence="13" id="KW-1185">Reference proteome</keyword>
<evidence type="ECO:0000256" key="3">
    <source>
        <dbReference type="ARBA" id="ARBA00022448"/>
    </source>
</evidence>
<name>A0AAJ5F721_9DEIO</name>
<protein>
    <submittedName>
        <fullName evidence="11">Aquaporin</fullName>
    </submittedName>
    <submittedName>
        <fullName evidence="10">MIP family channel proteins</fullName>
    </submittedName>
</protein>
<comment type="similarity">
    <text evidence="2 8">Belongs to the MIP/aquaporin (TC 1.A.8) family.</text>
</comment>
<evidence type="ECO:0000313" key="10">
    <source>
        <dbReference type="EMBL" id="MBB5293221.1"/>
    </source>
</evidence>
<reference evidence="10 13" key="2">
    <citation type="submission" date="2020-08" db="EMBL/GenBank/DDBJ databases">
        <title>Genomic Encyclopedia of Type Strains, Phase IV (KMG-IV): sequencing the most valuable type-strain genomes for metagenomic binning, comparative biology and taxonomic classification.</title>
        <authorList>
            <person name="Goeker M."/>
        </authorList>
    </citation>
    <scope>NUCLEOTIDE SEQUENCE [LARGE SCALE GENOMIC DNA]</scope>
    <source>
        <strain evidence="10 13">DSM 105434</strain>
    </source>
</reference>
<organism evidence="11 12">
    <name type="scientific">Deinococcus metallilatus</name>
    <dbReference type="NCBI Taxonomy" id="1211322"/>
    <lineage>
        <taxon>Bacteria</taxon>
        <taxon>Thermotogati</taxon>
        <taxon>Deinococcota</taxon>
        <taxon>Deinococci</taxon>
        <taxon>Deinococcales</taxon>
        <taxon>Deinococcaceae</taxon>
        <taxon>Deinococcus</taxon>
    </lineage>
</organism>
<evidence type="ECO:0000256" key="8">
    <source>
        <dbReference type="RuleBase" id="RU000477"/>
    </source>
</evidence>
<evidence type="ECO:0000313" key="11">
    <source>
        <dbReference type="EMBL" id="TLK31955.1"/>
    </source>
</evidence>
<feature type="transmembrane region" description="Helical" evidence="9">
    <location>
        <begin position="190"/>
        <end position="211"/>
    </location>
</feature>
<dbReference type="PANTHER" id="PTHR19139">
    <property type="entry name" value="AQUAPORIN TRANSPORTER"/>
    <property type="match status" value="1"/>
</dbReference>
<evidence type="ECO:0000256" key="2">
    <source>
        <dbReference type="ARBA" id="ARBA00006175"/>
    </source>
</evidence>
<dbReference type="Pfam" id="PF00230">
    <property type="entry name" value="MIP"/>
    <property type="match status" value="1"/>
</dbReference>
<dbReference type="InterPro" id="IPR023271">
    <property type="entry name" value="Aquaporin-like"/>
</dbReference>
<gene>
    <name evidence="11" type="ORF">FCS05_00355</name>
    <name evidence="10" type="ORF">HNQ10_000034</name>
</gene>
<dbReference type="EMBL" id="JACHFV010000001">
    <property type="protein sequence ID" value="MBB5293221.1"/>
    <property type="molecule type" value="Genomic_DNA"/>
</dbReference>
<dbReference type="Proteomes" id="UP000308000">
    <property type="component" value="Unassembled WGS sequence"/>
</dbReference>
<dbReference type="Gene3D" id="1.20.1080.10">
    <property type="entry name" value="Glycerol uptake facilitator protein"/>
    <property type="match status" value="1"/>
</dbReference>
<dbReference type="EMBL" id="VBRC01000001">
    <property type="protein sequence ID" value="TLK31955.1"/>
    <property type="molecule type" value="Genomic_DNA"/>
</dbReference>
<accession>A0AAJ5F721</accession>
<dbReference type="InterPro" id="IPR000425">
    <property type="entry name" value="MIP"/>
</dbReference>
<feature type="transmembrane region" description="Helical" evidence="9">
    <location>
        <begin position="75"/>
        <end position="96"/>
    </location>
</feature>
<dbReference type="GO" id="GO:0005886">
    <property type="term" value="C:plasma membrane"/>
    <property type="evidence" value="ECO:0007669"/>
    <property type="project" value="UniProtKB-SubCell"/>
</dbReference>
<dbReference type="AlphaFoldDB" id="A0AAJ5F721"/>
<dbReference type="InterPro" id="IPR034294">
    <property type="entry name" value="Aquaporin_transptr"/>
</dbReference>
<sequence>MIYGKMLAELIGTFTLVFVGMLAIANGADLLGVAFAHGLAIAVMATALGTVSGGQFNPAVSLGLSLIGKQKWGDTLAFAASQLLGGALGAFAVLGLKGHAALAQAGFGQPNPGQGVSAMTALGMETVLTFFLVLVILKVAVRQGHAMAGLIVGLTIVMDILAGGPISGAAMNPARVFGPALVSGDWTFQWVYWVGPLLGAALAAATARTLWRLPTQPVAPAPEGQQAV</sequence>
<evidence type="ECO:0000256" key="1">
    <source>
        <dbReference type="ARBA" id="ARBA00004651"/>
    </source>
</evidence>